<protein>
    <submittedName>
        <fullName evidence="1">Transposase, IS605 OrfB family</fullName>
    </submittedName>
</protein>
<reference evidence="1 2" key="1">
    <citation type="submission" date="2015-09" db="EMBL/GenBank/DDBJ databases">
        <authorList>
            <consortium name="Pathogen Informatics"/>
        </authorList>
    </citation>
    <scope>NUCLEOTIDE SEQUENCE [LARGE SCALE GENOMIC DNA]</scope>
    <source>
        <strain evidence="1 2">2789STDY5834835</strain>
    </source>
</reference>
<gene>
    <name evidence="1" type="ORF">ERS852450_01858</name>
</gene>
<dbReference type="RefSeq" id="WP_055298888.1">
    <property type="nucleotide sequence ID" value="NZ_BLYK01000078.1"/>
</dbReference>
<sequence>MAAKDTKKMEIHTCYTVKIKHQLDAVPDRKTKKLNISRKRRVDDRSMQQTAEICLEALRFCVDVALKEWDHVKAQERRRAFDILLHGSKKEAPKYPEFDIRFPNMPAYMRRALIADAIGMVKSYRSNHANWEALSPAVRGVEPKIGFPSRYELTFYDQERKMSNLAEGQIGLKLYNGKTWDWYYFEISASDAGYLMHLCKTRKMLSPVVDKVRGRYQIRFSFKEMRELVQDEDKLAYRILAVDLGINAAASWCVMKADGTVHAKGVIHLPCEEDRLNHRINRKRMYQQAGKKSHCVYRWIRNANRALSIETARKLIEVAVLYSVDCIVFEYLDSKGKIRGKKFRERIHLWRKNDVQKRVELQAHRLGMRLSRVCAWGTSKYAFDGSGMVDRHSIYHFEHGKKVYNYSLCTFQNGKIYNCDLSAAQNIGARFFLREYQKKGVTGFPSTPLRTLSTLREFVNNGLPVAA</sequence>
<proteinExistence type="predicted"/>
<evidence type="ECO:0000313" key="2">
    <source>
        <dbReference type="Proteomes" id="UP000095679"/>
    </source>
</evidence>
<dbReference type="AlphaFoldDB" id="A0A174FAE1"/>
<organism evidence="1 2">
    <name type="scientific">Anaerobutyricum hallii</name>
    <dbReference type="NCBI Taxonomy" id="39488"/>
    <lineage>
        <taxon>Bacteria</taxon>
        <taxon>Bacillati</taxon>
        <taxon>Bacillota</taxon>
        <taxon>Clostridia</taxon>
        <taxon>Lachnospirales</taxon>
        <taxon>Lachnospiraceae</taxon>
        <taxon>Anaerobutyricum</taxon>
    </lineage>
</organism>
<dbReference type="EMBL" id="CYZL01000015">
    <property type="protein sequence ID" value="CUO47173.1"/>
    <property type="molecule type" value="Genomic_DNA"/>
</dbReference>
<accession>A0A174FAE1</accession>
<name>A0A174FAE1_9FIRM</name>
<dbReference type="Proteomes" id="UP000095679">
    <property type="component" value="Unassembled WGS sequence"/>
</dbReference>
<evidence type="ECO:0000313" key="1">
    <source>
        <dbReference type="EMBL" id="CUO47173.1"/>
    </source>
</evidence>